<dbReference type="EMBL" id="RFFL01000017">
    <property type="protein sequence ID" value="RMH97543.1"/>
    <property type="molecule type" value="Genomic_DNA"/>
</dbReference>
<dbReference type="RefSeq" id="WP_122078905.1">
    <property type="nucleotide sequence ID" value="NZ_DAMBMW010000002.1"/>
</dbReference>
<sequence>MNTINITAVTPETVCIHGQTLAREYAETVLLGLLIASEGENHAGIVKVAEAFTGAGLSLEAHPKASRLYAGHVHEKQREKERLEAEARAHAERCREPSRQEIAEYHAEKARRAREIREHGARLRAARGR</sequence>
<keyword evidence="2" id="KW-1185">Reference proteome</keyword>
<evidence type="ECO:0000313" key="1">
    <source>
        <dbReference type="EMBL" id="RMH97543.1"/>
    </source>
</evidence>
<protein>
    <submittedName>
        <fullName evidence="1">Uncharacterized protein</fullName>
    </submittedName>
</protein>
<proteinExistence type="predicted"/>
<dbReference type="Proteomes" id="UP000269134">
    <property type="component" value="Unassembled WGS sequence"/>
</dbReference>
<accession>A0ABX9UVX3</accession>
<comment type="caution">
    <text evidence="1">The sequence shown here is derived from an EMBL/GenBank/DDBJ whole genome shotgun (WGS) entry which is preliminary data.</text>
</comment>
<name>A0ABX9UVX3_9GAMM</name>
<dbReference type="GeneID" id="84611071"/>
<reference evidence="1 2" key="1">
    <citation type="submission" date="2018-10" db="EMBL/GenBank/DDBJ databases">
        <title>Pseudomonas sp. GL14 genome.</title>
        <authorList>
            <person name="Peng J."/>
            <person name="Liu Z.-P."/>
        </authorList>
    </citation>
    <scope>NUCLEOTIDE SEQUENCE [LARGE SCALE GENOMIC DNA]</scope>
    <source>
        <strain evidence="1 2">GL14</strain>
    </source>
</reference>
<organism evidence="1 2">
    <name type="scientific">Stutzerimonas nitrititolerans</name>
    <dbReference type="NCBI Taxonomy" id="2482751"/>
    <lineage>
        <taxon>Bacteria</taxon>
        <taxon>Pseudomonadati</taxon>
        <taxon>Pseudomonadota</taxon>
        <taxon>Gammaproteobacteria</taxon>
        <taxon>Pseudomonadales</taxon>
        <taxon>Pseudomonadaceae</taxon>
        <taxon>Stutzerimonas</taxon>
    </lineage>
</organism>
<evidence type="ECO:0000313" key="2">
    <source>
        <dbReference type="Proteomes" id="UP000269134"/>
    </source>
</evidence>
<gene>
    <name evidence="1" type="ORF">EA795_18705</name>
</gene>